<dbReference type="RefSeq" id="WP_029493422.1">
    <property type="nucleotide sequence ID" value="NZ_ATKF01000079.1"/>
</dbReference>
<keyword evidence="1" id="KW-0614">Plasmid</keyword>
<sequence>MKIEKDKTKKNIKIIEKAHEILKKNYIFHNCTIDMQTSFFYKLLEEDYKKVDVLLRAIRQDGKKILIIMNSIKKVICENNKGIYKKVNDEYIYNNSAEFEIGCYLEYLFIKYKVLFEYIQKILEICIPYKLKKEDKKEFEKIKDKKKKFEYLLEYIFKNISENKKELITYEWFKKAIKRRNIITHEGATCKVYRCCDNSNFLFKVGPINELEKKNNKKEEIEYDEFYSCEDKPDVQNYKNYWGLQISKLIIFVENIFEFLLKDSKRNADVEKDIELLRIKEKDGYITTDGKKLPDIQTVLEEILENILQKYKN</sequence>
<dbReference type="KEGG" id="fhw:RN87_11740"/>
<protein>
    <submittedName>
        <fullName evidence="1">Uncharacterized protein</fullName>
    </submittedName>
</protein>
<dbReference type="AlphaFoldDB" id="A0A0S2ZQR0"/>
<geneLocation type="plasmid" evidence="1">
    <name>unnamed1</name>
</geneLocation>
<dbReference type="OrthoDB" id="90227at2"/>
<accession>A0A0S2ZQR0</accession>
<dbReference type="EMBL" id="CP013332">
    <property type="protein sequence ID" value="ALQ41224.1"/>
    <property type="molecule type" value="Genomic_DNA"/>
</dbReference>
<gene>
    <name evidence="1" type="ORF">RN87_11740</name>
</gene>
<dbReference type="GeneID" id="60659055"/>
<dbReference type="Proteomes" id="UP000063275">
    <property type="component" value="Plasmid unnamed1"/>
</dbReference>
<evidence type="ECO:0000313" key="1">
    <source>
        <dbReference type="EMBL" id="ALQ41224.1"/>
    </source>
</evidence>
<reference evidence="1 2" key="1">
    <citation type="submission" date="2015-11" db="EMBL/GenBank/DDBJ databases">
        <authorList>
            <person name="Zhang Y."/>
            <person name="Guo Z."/>
        </authorList>
    </citation>
    <scope>NUCLEOTIDE SEQUENCE [LARGE SCALE GENOMIC DNA]</scope>
    <source>
        <strain evidence="1 2">ChDC F174</strain>
        <plasmid evidence="2">Plasmid unnamed1</plasmid>
    </source>
</reference>
<evidence type="ECO:0000313" key="2">
    <source>
        <dbReference type="Proteomes" id="UP000063275"/>
    </source>
</evidence>
<organism evidence="1">
    <name type="scientific">Fusobacterium hwasookii ChDC F174</name>
    <dbReference type="NCBI Taxonomy" id="1307442"/>
    <lineage>
        <taxon>Bacteria</taxon>
        <taxon>Fusobacteriati</taxon>
        <taxon>Fusobacteriota</taxon>
        <taxon>Fusobacteriia</taxon>
        <taxon>Fusobacteriales</taxon>
        <taxon>Fusobacteriaceae</taxon>
        <taxon>Fusobacterium</taxon>
    </lineage>
</organism>
<name>A0A0S2ZQR0_9FUSO</name>
<proteinExistence type="predicted"/>